<evidence type="ECO:0000256" key="1">
    <source>
        <dbReference type="SAM" id="SignalP"/>
    </source>
</evidence>
<dbReference type="Proteomes" id="UP000188320">
    <property type="component" value="Unassembled WGS sequence"/>
</dbReference>
<keyword evidence="1" id="KW-0732">Signal</keyword>
<feature type="non-terminal residue" evidence="2">
    <location>
        <position position="55"/>
    </location>
</feature>
<feature type="chain" id="PRO_5012187295" evidence="1">
    <location>
        <begin position="19"/>
        <end position="55"/>
    </location>
</feature>
<dbReference type="AlphaFoldDB" id="A0A1R1PEC0"/>
<evidence type="ECO:0000313" key="3">
    <source>
        <dbReference type="Proteomes" id="UP000188320"/>
    </source>
</evidence>
<proteinExistence type="predicted"/>
<sequence length="55" mass="6480">MVKQSLVLSAFGLASILAYSPKYNENYDSNYAKEVVYENVEYQPKNMYYDMNARR</sequence>
<accession>A0A1R1PEC0</accession>
<keyword evidence="3" id="KW-1185">Reference proteome</keyword>
<feature type="signal peptide" evidence="1">
    <location>
        <begin position="1"/>
        <end position="18"/>
    </location>
</feature>
<name>A0A1R1PEC0_ZANCU</name>
<comment type="caution">
    <text evidence="2">The sequence shown here is derived from an EMBL/GenBank/DDBJ whole genome shotgun (WGS) entry which is preliminary data.</text>
</comment>
<reference evidence="3" key="1">
    <citation type="submission" date="2017-01" db="EMBL/GenBank/DDBJ databases">
        <authorList>
            <person name="Wang Y."/>
            <person name="White M."/>
            <person name="Kvist S."/>
            <person name="Moncalvo J.-M."/>
        </authorList>
    </citation>
    <scope>NUCLEOTIDE SEQUENCE [LARGE SCALE GENOMIC DNA]</scope>
    <source>
        <strain evidence="3">COL-18-3</strain>
    </source>
</reference>
<dbReference type="EMBL" id="LSSK01001596">
    <property type="protein sequence ID" value="OMH79306.1"/>
    <property type="molecule type" value="Genomic_DNA"/>
</dbReference>
<evidence type="ECO:0000313" key="2">
    <source>
        <dbReference type="EMBL" id="OMH79306.1"/>
    </source>
</evidence>
<protein>
    <submittedName>
        <fullName evidence="2">Uncharacterized protein</fullName>
    </submittedName>
</protein>
<organism evidence="2 3">
    <name type="scientific">Zancudomyces culisetae</name>
    <name type="common">Gut fungus</name>
    <name type="synonym">Smittium culisetae</name>
    <dbReference type="NCBI Taxonomy" id="1213189"/>
    <lineage>
        <taxon>Eukaryota</taxon>
        <taxon>Fungi</taxon>
        <taxon>Fungi incertae sedis</taxon>
        <taxon>Zoopagomycota</taxon>
        <taxon>Kickxellomycotina</taxon>
        <taxon>Harpellomycetes</taxon>
        <taxon>Harpellales</taxon>
        <taxon>Legeriomycetaceae</taxon>
        <taxon>Zancudomyces</taxon>
    </lineage>
</organism>
<gene>
    <name evidence="2" type="ORF">AX774_g7281</name>
</gene>